<dbReference type="OrthoDB" id="3431481at2"/>
<dbReference type="AlphaFoldDB" id="A0A0D0XBR6"/>
<dbReference type="PATRIC" id="fig|47853.6.peg.2140"/>
<reference evidence="1 2" key="1">
    <citation type="submission" date="2015-01" db="EMBL/GenBank/DDBJ databases">
        <title>Sequencing and annotation of Micromonospora carbonacea strain JXNU-1 genome.</title>
        <authorList>
            <person name="Long Z."/>
            <person name="Huang Y."/>
            <person name="Jiang Y."/>
        </authorList>
    </citation>
    <scope>NUCLEOTIDE SEQUENCE [LARGE SCALE GENOMIC DNA]</scope>
    <source>
        <strain evidence="1 2">JXNU-1</strain>
    </source>
</reference>
<gene>
    <name evidence="1" type="ORF">TK50_10060</name>
</gene>
<dbReference type="PANTHER" id="PTHR40053">
    <property type="entry name" value="SPORULATION-CONTROL PROTEIN SPO0M"/>
    <property type="match status" value="1"/>
</dbReference>
<organism evidence="1 2">
    <name type="scientific">Micromonospora haikouensis</name>
    <dbReference type="NCBI Taxonomy" id="686309"/>
    <lineage>
        <taxon>Bacteria</taxon>
        <taxon>Bacillati</taxon>
        <taxon>Actinomycetota</taxon>
        <taxon>Actinomycetes</taxon>
        <taxon>Micromonosporales</taxon>
        <taxon>Micromonosporaceae</taxon>
        <taxon>Micromonospora</taxon>
    </lineage>
</organism>
<accession>A0A0D0XBR6</accession>
<dbReference type="Proteomes" id="UP000032254">
    <property type="component" value="Unassembled WGS sequence"/>
</dbReference>
<keyword evidence="2" id="KW-1185">Reference proteome</keyword>
<protein>
    <submittedName>
        <fullName evidence="1">Sporulation protein</fullName>
    </submittedName>
</protein>
<dbReference type="GeneID" id="301304478"/>
<dbReference type="PANTHER" id="PTHR40053:SF1">
    <property type="entry name" value="SPORULATION-CONTROL PROTEIN SPO0M"/>
    <property type="match status" value="1"/>
</dbReference>
<comment type="caution">
    <text evidence="1">The sequence shown here is derived from an EMBL/GenBank/DDBJ whole genome shotgun (WGS) entry which is preliminary data.</text>
</comment>
<sequence length="262" mass="29488">MVFKRLMQAMGVGGPSVETVLSNPNCRPGGQLEGVVHVAGGEHAVDIDYVALGLVTRVEVESGDSEYETTQEFHRRQVTGAFRLEPGQRYDVPFRFDVPWETPLTELYGQHLHGMTMGLRTELEVARAVDKGDLDAVAVHPLPAQEALLEALLRLGFRFARADVERGHIYGVRQHLPFYQEIEFYPAPQYAQAINQLEVTFVTDPQQVQVVLEIDKRGGVFTEGRDAFGRFTVDHATVHNTDWAAQLDGWLRQSIQRRGLFF</sequence>
<dbReference type="RefSeq" id="WP_043964209.1">
    <property type="nucleotide sequence ID" value="NZ_CBDREH010000012.1"/>
</dbReference>
<dbReference type="EMBL" id="JXSX01000001">
    <property type="protein sequence ID" value="KIR66850.1"/>
    <property type="molecule type" value="Genomic_DNA"/>
</dbReference>
<proteinExistence type="predicted"/>
<dbReference type="InterPro" id="IPR009776">
    <property type="entry name" value="Spore_0_M"/>
</dbReference>
<name>A0A0D0XBR6_9ACTN</name>
<evidence type="ECO:0000313" key="2">
    <source>
        <dbReference type="Proteomes" id="UP000032254"/>
    </source>
</evidence>
<dbReference type="Pfam" id="PF07070">
    <property type="entry name" value="Spo0M"/>
    <property type="match status" value="1"/>
</dbReference>
<evidence type="ECO:0000313" key="1">
    <source>
        <dbReference type="EMBL" id="KIR66850.1"/>
    </source>
</evidence>